<dbReference type="InterPro" id="IPR001173">
    <property type="entry name" value="Glyco_trans_2-like"/>
</dbReference>
<protein>
    <submittedName>
        <fullName evidence="6">Glycosyltransferase, group 2 family protein</fullName>
    </submittedName>
</protein>
<keyword evidence="7" id="KW-1185">Reference proteome</keyword>
<dbReference type="PATRIC" id="fig|1321820.3.peg.1368"/>
<feature type="domain" description="Glycosyltransferase 2-like" evidence="5">
    <location>
        <begin position="4"/>
        <end position="175"/>
    </location>
</feature>
<dbReference type="AlphaFoldDB" id="U2QIA4"/>
<gene>
    <name evidence="6" type="ORF">HMPREF1983_01418</name>
</gene>
<dbReference type="InterPro" id="IPR029044">
    <property type="entry name" value="Nucleotide-diphossugar_trans"/>
</dbReference>
<feature type="transmembrane region" description="Helical" evidence="4">
    <location>
        <begin position="296"/>
        <end position="321"/>
    </location>
</feature>
<feature type="transmembrane region" description="Helical" evidence="4">
    <location>
        <begin position="244"/>
        <end position="263"/>
    </location>
</feature>
<dbReference type="FunFam" id="3.90.550.10:FF:000233">
    <property type="entry name" value="Glycosyl transferase, group 2 family protein"/>
    <property type="match status" value="1"/>
</dbReference>
<dbReference type="eggNOG" id="COG1215">
    <property type="taxonomic scope" value="Bacteria"/>
</dbReference>
<dbReference type="Gene3D" id="3.90.550.10">
    <property type="entry name" value="Spore Coat Polysaccharide Biosynthesis Protein SpsA, Chain A"/>
    <property type="match status" value="1"/>
</dbReference>
<dbReference type="Proteomes" id="UP000016637">
    <property type="component" value="Unassembled WGS sequence"/>
</dbReference>
<keyword evidence="4" id="KW-1133">Transmembrane helix</keyword>
<dbReference type="PANTHER" id="PTHR43630">
    <property type="entry name" value="POLY-BETA-1,6-N-ACETYL-D-GLUCOSAMINE SYNTHASE"/>
    <property type="match status" value="1"/>
</dbReference>
<evidence type="ECO:0000259" key="5">
    <source>
        <dbReference type="Pfam" id="PF00535"/>
    </source>
</evidence>
<name>U2QIA4_9BACL</name>
<keyword evidence="3 6" id="KW-0808">Transferase</keyword>
<evidence type="ECO:0000256" key="1">
    <source>
        <dbReference type="ARBA" id="ARBA00006739"/>
    </source>
</evidence>
<comment type="similarity">
    <text evidence="1">Belongs to the glycosyltransferase 2 family.</text>
</comment>
<accession>U2QIA4</accession>
<dbReference type="CDD" id="cd02525">
    <property type="entry name" value="Succinoglycan_BP_ExoA"/>
    <property type="match status" value="1"/>
</dbReference>
<comment type="caution">
    <text evidence="6">The sequence shown here is derived from an EMBL/GenBank/DDBJ whole genome shotgun (WGS) entry which is preliminary data.</text>
</comment>
<sequence>MLVSVVISAYNEENYLPGLIEDLKQQTYEKKNIEIVFINAMSTDNTVKILEEFRNNNTEFKNIKIIDNPKKVQPCGFNLGVKHSVGDVILKIDAHSKITKDFIENNVAIIKTGEYICGGRRPTIVEAKDNFSKTLHLVEENMFGSSIANYRKSYSDAYVNSIFHGMYKREVFDKVGLMDERLIRTEDNELHYRLRKYGYKIRYSNKILSYQYMRPTLKKMIRQKYMNGYWIGLTSHVVPKCLSIFHFVPFVFVVAIIVSLLVLPWTWLLLELLMGVYLFFTIIITVATILTNKFNLTLLLMPIILFLVHISYGLGTLVGLVKGFSWKKVYFKK</sequence>
<dbReference type="HOGENOM" id="CLU_025996_19_0_9"/>
<evidence type="ECO:0000256" key="3">
    <source>
        <dbReference type="ARBA" id="ARBA00022679"/>
    </source>
</evidence>
<proteinExistence type="inferred from homology"/>
<dbReference type="RefSeq" id="WP_021753067.1">
    <property type="nucleotide sequence ID" value="NZ_KI271844.1"/>
</dbReference>
<dbReference type="PANTHER" id="PTHR43630:SF1">
    <property type="entry name" value="POLY-BETA-1,6-N-ACETYL-D-GLUCOSAMINE SYNTHASE"/>
    <property type="match status" value="1"/>
</dbReference>
<evidence type="ECO:0000313" key="7">
    <source>
        <dbReference type="Proteomes" id="UP000016637"/>
    </source>
</evidence>
<evidence type="ECO:0000313" key="6">
    <source>
        <dbReference type="EMBL" id="ERK56231.1"/>
    </source>
</evidence>
<evidence type="ECO:0000256" key="4">
    <source>
        <dbReference type="SAM" id="Phobius"/>
    </source>
</evidence>
<keyword evidence="4" id="KW-0472">Membrane</keyword>
<evidence type="ECO:0000256" key="2">
    <source>
        <dbReference type="ARBA" id="ARBA00022676"/>
    </source>
</evidence>
<reference evidence="6 7" key="1">
    <citation type="submission" date="2013-08" db="EMBL/GenBank/DDBJ databases">
        <authorList>
            <person name="Weinstock G."/>
            <person name="Sodergren E."/>
            <person name="Wylie T."/>
            <person name="Fulton L."/>
            <person name="Fulton R."/>
            <person name="Fronick C."/>
            <person name="O'Laughlin M."/>
            <person name="Godfrey J."/>
            <person name="Miner T."/>
            <person name="Herter B."/>
            <person name="Appelbaum E."/>
            <person name="Cordes M."/>
            <person name="Lek S."/>
            <person name="Wollam A."/>
            <person name="Pepin K.H."/>
            <person name="Palsikar V.B."/>
            <person name="Mitreva M."/>
            <person name="Wilson R.K."/>
        </authorList>
    </citation>
    <scope>NUCLEOTIDE SEQUENCE [LARGE SCALE GENOMIC DNA]</scope>
    <source>
        <strain evidence="6 7">ATCC 700627</strain>
    </source>
</reference>
<organism evidence="6 7">
    <name type="scientific">Gemella bergeri ATCC 700627</name>
    <dbReference type="NCBI Taxonomy" id="1321820"/>
    <lineage>
        <taxon>Bacteria</taxon>
        <taxon>Bacillati</taxon>
        <taxon>Bacillota</taxon>
        <taxon>Bacilli</taxon>
        <taxon>Bacillales</taxon>
        <taxon>Gemellaceae</taxon>
        <taxon>Gemella</taxon>
    </lineage>
</organism>
<keyword evidence="4" id="KW-0812">Transmembrane</keyword>
<keyword evidence="2" id="KW-0328">Glycosyltransferase</keyword>
<dbReference type="SUPFAM" id="SSF53448">
    <property type="entry name" value="Nucleotide-diphospho-sugar transferases"/>
    <property type="match status" value="1"/>
</dbReference>
<dbReference type="Pfam" id="PF00535">
    <property type="entry name" value="Glycos_transf_2"/>
    <property type="match status" value="1"/>
</dbReference>
<dbReference type="EMBL" id="AWVP01000098">
    <property type="protein sequence ID" value="ERK56231.1"/>
    <property type="molecule type" value="Genomic_DNA"/>
</dbReference>
<feature type="transmembrane region" description="Helical" evidence="4">
    <location>
        <begin position="270"/>
        <end position="290"/>
    </location>
</feature>
<dbReference type="GO" id="GO:0016757">
    <property type="term" value="F:glycosyltransferase activity"/>
    <property type="evidence" value="ECO:0007669"/>
    <property type="project" value="UniProtKB-KW"/>
</dbReference>